<reference evidence="1 2" key="1">
    <citation type="submission" date="2016-03" db="EMBL/GenBank/DDBJ databases">
        <authorList>
            <person name="Ploux O."/>
        </authorList>
    </citation>
    <scope>NUCLEOTIDE SEQUENCE [LARGE SCALE GENOMIC DNA]</scope>
    <source>
        <strain evidence="1 2">UAMH 11012</strain>
    </source>
</reference>
<sequence length="133" mass="14600">MLLVHGAAKGLDWASPNSFPLTRRNEALLKRHLVETIDVQHDKTNMNARVRNSKPKFKTSELWTGGPRIAAGDAHWADIKTETNRDRITSGNDQKIGAAVHGGDEWDGHAWPATLITIGKENSSSTVVKPTDP</sequence>
<evidence type="ECO:0000313" key="1">
    <source>
        <dbReference type="EMBL" id="CZR62529.1"/>
    </source>
</evidence>
<dbReference type="Proteomes" id="UP000184330">
    <property type="component" value="Unassembled WGS sequence"/>
</dbReference>
<name>A0A1L7XBX6_9HELO</name>
<protein>
    <submittedName>
        <fullName evidence="1">Uncharacterized protein</fullName>
    </submittedName>
</protein>
<dbReference type="AlphaFoldDB" id="A0A1L7XBX6"/>
<gene>
    <name evidence="1" type="ORF">PAC_12426</name>
</gene>
<proteinExistence type="predicted"/>
<evidence type="ECO:0000313" key="2">
    <source>
        <dbReference type="Proteomes" id="UP000184330"/>
    </source>
</evidence>
<organism evidence="1 2">
    <name type="scientific">Phialocephala subalpina</name>
    <dbReference type="NCBI Taxonomy" id="576137"/>
    <lineage>
        <taxon>Eukaryota</taxon>
        <taxon>Fungi</taxon>
        <taxon>Dikarya</taxon>
        <taxon>Ascomycota</taxon>
        <taxon>Pezizomycotina</taxon>
        <taxon>Leotiomycetes</taxon>
        <taxon>Helotiales</taxon>
        <taxon>Mollisiaceae</taxon>
        <taxon>Phialocephala</taxon>
        <taxon>Phialocephala fortinii species complex</taxon>
    </lineage>
</organism>
<accession>A0A1L7XBX6</accession>
<dbReference type="EMBL" id="FJOG01000021">
    <property type="protein sequence ID" value="CZR62529.1"/>
    <property type="molecule type" value="Genomic_DNA"/>
</dbReference>
<keyword evidence="2" id="KW-1185">Reference proteome</keyword>